<evidence type="ECO:0000313" key="12">
    <source>
        <dbReference type="Proteomes" id="UP001159427"/>
    </source>
</evidence>
<dbReference type="InterPro" id="IPR036640">
    <property type="entry name" value="ABC1_TM_sf"/>
</dbReference>
<dbReference type="PROSITE" id="PS50929">
    <property type="entry name" value="ABC_TM1F"/>
    <property type="match status" value="1"/>
</dbReference>
<dbReference type="InterPro" id="IPR050173">
    <property type="entry name" value="ABC_transporter_C-like"/>
</dbReference>
<keyword evidence="6" id="KW-0067">ATP-binding</keyword>
<evidence type="ECO:0000256" key="5">
    <source>
        <dbReference type="ARBA" id="ARBA00022741"/>
    </source>
</evidence>
<accession>A0ABN8QLI7</accession>
<keyword evidence="7 9" id="KW-1133">Transmembrane helix</keyword>
<evidence type="ECO:0000256" key="2">
    <source>
        <dbReference type="ARBA" id="ARBA00009726"/>
    </source>
</evidence>
<evidence type="ECO:0000313" key="11">
    <source>
        <dbReference type="EMBL" id="CAH3166435.1"/>
    </source>
</evidence>
<dbReference type="Pfam" id="PF00664">
    <property type="entry name" value="ABC_membrane"/>
    <property type="match status" value="1"/>
</dbReference>
<comment type="similarity">
    <text evidence="2">Belongs to the ABC transporter superfamily. ABCC family. Conjugate transporter (TC 3.A.1.208) subfamily.</text>
</comment>
<evidence type="ECO:0000259" key="10">
    <source>
        <dbReference type="PROSITE" id="PS50929"/>
    </source>
</evidence>
<keyword evidence="12" id="KW-1185">Reference proteome</keyword>
<evidence type="ECO:0000256" key="7">
    <source>
        <dbReference type="ARBA" id="ARBA00022989"/>
    </source>
</evidence>
<evidence type="ECO:0000256" key="3">
    <source>
        <dbReference type="ARBA" id="ARBA00022448"/>
    </source>
</evidence>
<proteinExistence type="inferred from homology"/>
<comment type="subcellular location">
    <subcellularLocation>
        <location evidence="1">Membrane</location>
        <topology evidence="1">Multi-pass membrane protein</topology>
    </subcellularLocation>
</comment>
<feature type="transmembrane region" description="Helical" evidence="9">
    <location>
        <begin position="69"/>
        <end position="89"/>
    </location>
</feature>
<keyword evidence="4 9" id="KW-0812">Transmembrane</keyword>
<dbReference type="SUPFAM" id="SSF90123">
    <property type="entry name" value="ABC transporter transmembrane region"/>
    <property type="match status" value="1"/>
</dbReference>
<organism evidence="11 12">
    <name type="scientific">Porites evermanni</name>
    <dbReference type="NCBI Taxonomy" id="104178"/>
    <lineage>
        <taxon>Eukaryota</taxon>
        <taxon>Metazoa</taxon>
        <taxon>Cnidaria</taxon>
        <taxon>Anthozoa</taxon>
        <taxon>Hexacorallia</taxon>
        <taxon>Scleractinia</taxon>
        <taxon>Fungiina</taxon>
        <taxon>Poritidae</taxon>
        <taxon>Porites</taxon>
    </lineage>
</organism>
<feature type="transmembrane region" description="Helical" evidence="9">
    <location>
        <begin position="127"/>
        <end position="153"/>
    </location>
</feature>
<feature type="domain" description="ABC transmembrane type-1" evidence="10">
    <location>
        <begin position="101"/>
        <end position="199"/>
    </location>
</feature>
<sequence>MEKERMRNLSIVSQRSQETDIDGHANVFGEDEAVKSVNIVHKLGERVDLKEEEEDRMVGTVKWRLYWKYFRASLSTGLIFSLACFFAFAQGMNMTAITRHLLWIAPYWWVSRMIDMPKEKQKDYTTLLVYGSIVTLSLVFTVVSSFCFYLTALKASENLHNKMTKAVIEAPVIFFDTNPVGRILNRFSKDIGSMDIMLPPQSLTAVLVVYTFSVPPSCLL</sequence>
<dbReference type="Proteomes" id="UP001159427">
    <property type="component" value="Unassembled WGS sequence"/>
</dbReference>
<evidence type="ECO:0000256" key="9">
    <source>
        <dbReference type="SAM" id="Phobius"/>
    </source>
</evidence>
<evidence type="ECO:0000256" key="8">
    <source>
        <dbReference type="ARBA" id="ARBA00023136"/>
    </source>
</evidence>
<keyword evidence="5" id="KW-0547">Nucleotide-binding</keyword>
<evidence type="ECO:0000256" key="6">
    <source>
        <dbReference type="ARBA" id="ARBA00022840"/>
    </source>
</evidence>
<reference evidence="11 12" key="1">
    <citation type="submission" date="2022-05" db="EMBL/GenBank/DDBJ databases">
        <authorList>
            <consortium name="Genoscope - CEA"/>
            <person name="William W."/>
        </authorList>
    </citation>
    <scope>NUCLEOTIDE SEQUENCE [LARGE SCALE GENOMIC DNA]</scope>
</reference>
<dbReference type="PANTHER" id="PTHR24223">
    <property type="entry name" value="ATP-BINDING CASSETTE SUB-FAMILY C"/>
    <property type="match status" value="1"/>
</dbReference>
<dbReference type="Gene3D" id="1.20.1560.10">
    <property type="entry name" value="ABC transporter type 1, transmembrane domain"/>
    <property type="match status" value="1"/>
</dbReference>
<dbReference type="PANTHER" id="PTHR24223:SF456">
    <property type="entry name" value="MULTIDRUG RESISTANCE-ASSOCIATED PROTEIN LETHAL(2)03659"/>
    <property type="match status" value="1"/>
</dbReference>
<dbReference type="EMBL" id="CALNXI010001363">
    <property type="protein sequence ID" value="CAH3166435.1"/>
    <property type="molecule type" value="Genomic_DNA"/>
</dbReference>
<evidence type="ECO:0000256" key="4">
    <source>
        <dbReference type="ARBA" id="ARBA00022692"/>
    </source>
</evidence>
<dbReference type="InterPro" id="IPR011527">
    <property type="entry name" value="ABC1_TM_dom"/>
</dbReference>
<gene>
    <name evidence="11" type="ORF">PEVE_00005700</name>
</gene>
<protein>
    <recommendedName>
        <fullName evidence="10">ABC transmembrane type-1 domain-containing protein</fullName>
    </recommendedName>
</protein>
<keyword evidence="3" id="KW-0813">Transport</keyword>
<name>A0ABN8QLI7_9CNID</name>
<comment type="caution">
    <text evidence="11">The sequence shown here is derived from an EMBL/GenBank/DDBJ whole genome shotgun (WGS) entry which is preliminary data.</text>
</comment>
<keyword evidence="8 9" id="KW-0472">Membrane</keyword>
<evidence type="ECO:0000256" key="1">
    <source>
        <dbReference type="ARBA" id="ARBA00004141"/>
    </source>
</evidence>